<evidence type="ECO:0000256" key="12">
    <source>
        <dbReference type="SAM" id="MobiDB-lite"/>
    </source>
</evidence>
<dbReference type="OrthoDB" id="362021at2759"/>
<gene>
    <name evidence="13" type="ORF">MAM1_0151d06676</name>
</gene>
<dbReference type="GO" id="GO:0007076">
    <property type="term" value="P:mitotic chromosome condensation"/>
    <property type="evidence" value="ECO:0007669"/>
    <property type="project" value="InterPro"/>
</dbReference>
<dbReference type="InterPro" id="IPR022816">
    <property type="entry name" value="Condensin_barren_su2"/>
</dbReference>
<keyword evidence="14" id="KW-1185">Reference proteome</keyword>
<feature type="region of interest" description="Disordered" evidence="12">
    <location>
        <begin position="632"/>
        <end position="655"/>
    </location>
</feature>
<reference evidence="13" key="1">
    <citation type="submission" date="2014-09" db="EMBL/GenBank/DDBJ databases">
        <title>Draft genome sequence of an oleaginous Mucoromycotina fungus Mucor ambiguus NBRC6742.</title>
        <authorList>
            <person name="Takeda I."/>
            <person name="Yamane N."/>
            <person name="Morita T."/>
            <person name="Tamano K."/>
            <person name="Machida M."/>
            <person name="Baker S."/>
            <person name="Koike H."/>
        </authorList>
    </citation>
    <scope>NUCLEOTIDE SEQUENCE</scope>
    <source>
        <strain evidence="13">NBRC 6742</strain>
    </source>
</reference>
<dbReference type="Proteomes" id="UP000053815">
    <property type="component" value="Unassembled WGS sequence"/>
</dbReference>
<dbReference type="Pfam" id="PF05786">
    <property type="entry name" value="Cnd2"/>
    <property type="match status" value="2"/>
</dbReference>
<accession>A0A0C9MY89</accession>
<feature type="compositionally biased region" description="Acidic residues" evidence="12">
    <location>
        <begin position="241"/>
        <end position="262"/>
    </location>
</feature>
<evidence type="ECO:0000256" key="2">
    <source>
        <dbReference type="ARBA" id="ARBA00004496"/>
    </source>
</evidence>
<feature type="compositionally biased region" description="Low complexity" evidence="12">
    <location>
        <begin position="10"/>
        <end position="22"/>
    </location>
</feature>
<feature type="region of interest" description="Disordered" evidence="12">
    <location>
        <begin position="528"/>
        <end position="563"/>
    </location>
</feature>
<keyword evidence="8 11" id="KW-0498">Mitosis</keyword>
<evidence type="ECO:0000313" key="14">
    <source>
        <dbReference type="Proteomes" id="UP000053815"/>
    </source>
</evidence>
<evidence type="ECO:0000256" key="4">
    <source>
        <dbReference type="ARBA" id="ARBA00016065"/>
    </source>
</evidence>
<comment type="function">
    <text evidence="11">Regulatory subunit of the condensin complex, a complex required for conversion of interphase chromatin into mitotic-like condense chromosomes.</text>
</comment>
<keyword evidence="9 11" id="KW-0226">DNA condensation</keyword>
<comment type="similarity">
    <text evidence="3 11">Belongs to the CND2 (condensin subunit 2) family.</text>
</comment>
<evidence type="ECO:0000256" key="7">
    <source>
        <dbReference type="ARBA" id="ARBA00022618"/>
    </source>
</evidence>
<proteinExistence type="inferred from homology"/>
<dbReference type="GO" id="GO:0051301">
    <property type="term" value="P:cell division"/>
    <property type="evidence" value="ECO:0007669"/>
    <property type="project" value="UniProtKB-KW"/>
</dbReference>
<dbReference type="GO" id="GO:0003682">
    <property type="term" value="F:chromatin binding"/>
    <property type="evidence" value="ECO:0007669"/>
    <property type="project" value="TreeGrafter"/>
</dbReference>
<dbReference type="PANTHER" id="PTHR13108">
    <property type="entry name" value="CONDENSIN COMPLEX SUBUNIT 2"/>
    <property type="match status" value="1"/>
</dbReference>
<feature type="region of interest" description="Disordered" evidence="12">
    <location>
        <begin position="1"/>
        <end position="42"/>
    </location>
</feature>
<feature type="compositionally biased region" description="Basic and acidic residues" evidence="12">
    <location>
        <begin position="286"/>
        <end position="303"/>
    </location>
</feature>
<evidence type="ECO:0000256" key="1">
    <source>
        <dbReference type="ARBA" id="ARBA00004286"/>
    </source>
</evidence>
<evidence type="ECO:0000256" key="3">
    <source>
        <dbReference type="ARBA" id="ARBA00009471"/>
    </source>
</evidence>
<protein>
    <recommendedName>
        <fullName evidence="4 11">Condensin complex subunit 2</fullName>
    </recommendedName>
</protein>
<dbReference type="GO" id="GO:0000796">
    <property type="term" value="C:condensin complex"/>
    <property type="evidence" value="ECO:0007669"/>
    <property type="project" value="InterPro"/>
</dbReference>
<feature type="compositionally biased region" description="Polar residues" evidence="12">
    <location>
        <begin position="355"/>
        <end position="366"/>
    </location>
</feature>
<feature type="compositionally biased region" description="Acidic residues" evidence="12">
    <location>
        <begin position="452"/>
        <end position="461"/>
    </location>
</feature>
<evidence type="ECO:0000313" key="13">
    <source>
        <dbReference type="EMBL" id="GAN07183.1"/>
    </source>
</evidence>
<feature type="region of interest" description="Disordered" evidence="12">
    <location>
        <begin position="452"/>
        <end position="494"/>
    </location>
</feature>
<dbReference type="PIRSF" id="PIRSF017126">
    <property type="entry name" value="Condensin_H"/>
    <property type="match status" value="1"/>
</dbReference>
<dbReference type="STRING" id="91626.A0A0C9MY89"/>
<evidence type="ECO:0000256" key="11">
    <source>
        <dbReference type="PIRNR" id="PIRNR017126"/>
    </source>
</evidence>
<dbReference type="PANTHER" id="PTHR13108:SF9">
    <property type="entry name" value="CONDENSIN COMPLEX SUBUNIT 2"/>
    <property type="match status" value="1"/>
</dbReference>
<keyword evidence="10 11" id="KW-0131">Cell cycle</keyword>
<dbReference type="AlphaFoldDB" id="A0A0C9MY89"/>
<name>A0A0C9MY89_9FUNG</name>
<evidence type="ECO:0000256" key="8">
    <source>
        <dbReference type="ARBA" id="ARBA00022776"/>
    </source>
</evidence>
<dbReference type="GO" id="GO:0005737">
    <property type="term" value="C:cytoplasm"/>
    <property type="evidence" value="ECO:0007669"/>
    <property type="project" value="UniProtKB-SubCell"/>
</dbReference>
<feature type="region of interest" description="Disordered" evidence="12">
    <location>
        <begin position="235"/>
        <end position="366"/>
    </location>
</feature>
<sequence>MNSNRPTKRSLSSNHPNTSSSSGSGGGSNSNHTGNTLSVQPTVPTLTPAQMYSNFEEWIKMCTDNKVNVSNTWNFALIDYFHDMTFIREGDSINFQKASCTLDGCVKIYTSRVDSVANETGKLLSGLADSTHADNDDEETHKERRVRRKMTRIDTTLLKDFSTLAVKKFDLDFTVDPLFKKTSADFDEGGARGLLLNHLSLDQNCKIIFDASDATVEGESEDASNEQAIMSIEHIQPEEHMDSDEEKDDTSSSSDDEADSDTEQAKQEGGQDVEMQENEVNVNNEDESKPDQVDSDKQDDSNKDLFPTVDEPKPDQIDGEEQDGSNEGAFPTVDEQTKRDPPLAQGHPAIAVEGQASTKENTPSTTAINEESRVEIYRLKAKLPNFDDLPNFHIVPFLKGFDFFSDDATLAIPDLDNDNDDDEDEAMMDIAREMNVAPDAFHFEDDDYGMDYGDDMDDVDPFAETNDDHHPFQGDNDSAQPDELEPASPKYPENDFLSAFMHKGEQDMLNYFDSTLVKNWAGPEHWKLRRPVEKRPTTATTATTTTNSTEQGDRSSRRSSTRKQTVDFFLPFKDVLKEADNAPEEKVFEQASRRPALSKDVLLKMPDNILPEDIHFSSKLLLQYSLKPAFPGPKKKKLKQQAPAAVPQDNGDTPDVDFWAGQTQPYDDDMMDYGVDYGDDMDMPTDTYDANDQTILTAFEDTTFYNDNHDDDNEHSTLYGDELITNHHMKKSKPLYVNYARTAKRVDVKKLKDNLWKVLTSNDLEEEKVQGELKFTDIVNNLKKLYSPKTMRDISVPFCFICLLHLANEKDLSISGMGPQQNDDDDDFVLGDDNGWMSNETILSEVTIVQN</sequence>
<evidence type="ECO:0000256" key="10">
    <source>
        <dbReference type="ARBA" id="ARBA00023306"/>
    </source>
</evidence>
<evidence type="ECO:0000256" key="9">
    <source>
        <dbReference type="ARBA" id="ARBA00023067"/>
    </source>
</evidence>
<feature type="compositionally biased region" description="Low complexity" evidence="12">
    <location>
        <begin position="29"/>
        <end position="38"/>
    </location>
</feature>
<keyword evidence="7 11" id="KW-0132">Cell division</keyword>
<feature type="compositionally biased region" description="Low complexity" evidence="12">
    <location>
        <begin position="537"/>
        <end position="546"/>
    </location>
</feature>
<keyword evidence="5" id="KW-0158">Chromosome</keyword>
<organism evidence="13">
    <name type="scientific">Mucor ambiguus</name>
    <dbReference type="NCBI Taxonomy" id="91626"/>
    <lineage>
        <taxon>Eukaryota</taxon>
        <taxon>Fungi</taxon>
        <taxon>Fungi incertae sedis</taxon>
        <taxon>Mucoromycota</taxon>
        <taxon>Mucoromycotina</taxon>
        <taxon>Mucoromycetes</taxon>
        <taxon>Mucorales</taxon>
        <taxon>Mucorineae</taxon>
        <taxon>Mucoraceae</taxon>
        <taxon>Mucor</taxon>
    </lineage>
</organism>
<evidence type="ECO:0000256" key="5">
    <source>
        <dbReference type="ARBA" id="ARBA00022454"/>
    </source>
</evidence>
<comment type="subcellular location">
    <subcellularLocation>
        <location evidence="1">Chromosome</location>
    </subcellularLocation>
    <subcellularLocation>
        <location evidence="2">Cytoplasm</location>
    </subcellularLocation>
</comment>
<dbReference type="EMBL" id="DF836440">
    <property type="protein sequence ID" value="GAN07183.1"/>
    <property type="molecule type" value="Genomic_DNA"/>
</dbReference>
<evidence type="ECO:0000256" key="6">
    <source>
        <dbReference type="ARBA" id="ARBA00022490"/>
    </source>
</evidence>
<keyword evidence="6" id="KW-0963">Cytoplasm</keyword>